<dbReference type="RefSeq" id="WP_420040365.1">
    <property type="nucleotide sequence ID" value="NZ_CP128986.1"/>
</dbReference>
<sequence length="187" mass="19579">MPLLLLSLGDGPLGRFVDDSLGRPARDVTIGHVTGAGRELLVDRGFRVVDFVASPDEVDAVYVGGGNTFAIWHELIESGTAQILDEQVRAGLPYIGLSAGAVIAGPNIEPAGLLDDPAEAPGLKTTAGFGWIAEVPIPHAGGMLPAYPPAVIERTFTEFGGRFRLLALDDDQALIVDENGARIVTSP</sequence>
<dbReference type="SUPFAM" id="SSF52317">
    <property type="entry name" value="Class I glutamine amidotransferase-like"/>
    <property type="match status" value="1"/>
</dbReference>
<keyword evidence="5" id="KW-0224">Dipeptidase</keyword>
<keyword evidence="4" id="KW-0720">Serine protease</keyword>
<name>A0AA97GSA5_9ACTN</name>
<evidence type="ECO:0000256" key="1">
    <source>
        <dbReference type="ARBA" id="ARBA00006534"/>
    </source>
</evidence>
<proteinExistence type="inferred from homology"/>
<dbReference type="PANTHER" id="PTHR20842:SF0">
    <property type="entry name" value="ALPHA-ASPARTYL DIPEPTIDASE"/>
    <property type="match status" value="1"/>
</dbReference>
<evidence type="ECO:0000313" key="5">
    <source>
        <dbReference type="EMBL" id="WOC11018.1"/>
    </source>
</evidence>
<keyword evidence="3 5" id="KW-0378">Hydrolase</keyword>
<protein>
    <submittedName>
        <fullName evidence="5">Peptidase E</fullName>
        <ecNumber evidence="5">3.4.13.21</ecNumber>
    </submittedName>
</protein>
<dbReference type="Pfam" id="PF03575">
    <property type="entry name" value="Peptidase_S51"/>
    <property type="match status" value="1"/>
</dbReference>
<dbReference type="GO" id="GO:0008236">
    <property type="term" value="F:serine-type peptidase activity"/>
    <property type="evidence" value="ECO:0007669"/>
    <property type="project" value="UniProtKB-KW"/>
</dbReference>
<dbReference type="PANTHER" id="PTHR20842">
    <property type="entry name" value="PROTEASE S51 ALPHA-ASPARTYL DIPEPTIDASE"/>
    <property type="match status" value="1"/>
</dbReference>
<evidence type="ECO:0000256" key="3">
    <source>
        <dbReference type="ARBA" id="ARBA00022801"/>
    </source>
</evidence>
<dbReference type="EMBL" id="CP128986">
    <property type="protein sequence ID" value="WOC11018.1"/>
    <property type="molecule type" value="Genomic_DNA"/>
</dbReference>
<accession>A0AA97GSA5</accession>
<dbReference type="GO" id="GO:0016805">
    <property type="term" value="F:dipeptidase activity"/>
    <property type="evidence" value="ECO:0007669"/>
    <property type="project" value="UniProtKB-KW"/>
</dbReference>
<keyword evidence="2" id="KW-0645">Protease</keyword>
<reference evidence="5" key="1">
    <citation type="submission" date="2023-06" db="EMBL/GenBank/DDBJ databases">
        <title>Gordonia sp. nov. and Pseudochrobactrum sp. nov., two species isolated from the burying beetle Nicrophorus vespilloides.</title>
        <authorList>
            <person name="Poehlein A."/>
            <person name="Guzman J."/>
            <person name="Daniel R."/>
            <person name="Vilcinskas A."/>
        </authorList>
    </citation>
    <scope>NUCLEOTIDE SEQUENCE</scope>
    <source>
        <strain evidence="5">MP11Mi</strain>
    </source>
</reference>
<dbReference type="InterPro" id="IPR029062">
    <property type="entry name" value="Class_I_gatase-like"/>
</dbReference>
<dbReference type="GO" id="GO:0006508">
    <property type="term" value="P:proteolysis"/>
    <property type="evidence" value="ECO:0007669"/>
    <property type="project" value="UniProtKB-KW"/>
</dbReference>
<dbReference type="EC" id="3.4.13.21" evidence="5"/>
<gene>
    <name evidence="5" type="primary">pepE_1</name>
    <name evidence="5" type="ORF">MP11Mi_00790</name>
</gene>
<dbReference type="Gene3D" id="3.40.50.880">
    <property type="match status" value="1"/>
</dbReference>
<dbReference type="InterPro" id="IPR005320">
    <property type="entry name" value="Peptidase_S51"/>
</dbReference>
<dbReference type="AlphaFoldDB" id="A0AA97GSA5"/>
<organism evidence="5">
    <name type="scientific">Gordonia sp. MP11Mi</name>
    <dbReference type="NCBI Taxonomy" id="3022769"/>
    <lineage>
        <taxon>Bacteria</taxon>
        <taxon>Bacillati</taxon>
        <taxon>Actinomycetota</taxon>
        <taxon>Actinomycetes</taxon>
        <taxon>Mycobacteriales</taxon>
        <taxon>Gordoniaceae</taxon>
        <taxon>Gordonia</taxon>
    </lineage>
</organism>
<evidence type="ECO:0000256" key="2">
    <source>
        <dbReference type="ARBA" id="ARBA00022670"/>
    </source>
</evidence>
<comment type="similarity">
    <text evidence="1">Belongs to the peptidase S51 family.</text>
</comment>
<evidence type="ECO:0000256" key="4">
    <source>
        <dbReference type="ARBA" id="ARBA00022825"/>
    </source>
</evidence>